<dbReference type="RefSeq" id="WP_140837991.1">
    <property type="nucleotide sequence ID" value="NZ_RCZI01000001.1"/>
</dbReference>
<dbReference type="Gene3D" id="2.30.29.80">
    <property type="match status" value="1"/>
</dbReference>
<evidence type="ECO:0000259" key="1">
    <source>
        <dbReference type="Pfam" id="PF07411"/>
    </source>
</evidence>
<evidence type="ECO:0000313" key="2">
    <source>
        <dbReference type="EMBL" id="TPG30110.1"/>
    </source>
</evidence>
<sequence length="67" mass="7588">MNFVLLNAPNAQWSWELRSRESNALYARSSESFPQRADALADIERVQRDAPVAHAYDEAGSLLDPNR</sequence>
<dbReference type="Pfam" id="PF07411">
    <property type="entry name" value="DUF1508"/>
    <property type="match status" value="1"/>
</dbReference>
<gene>
    <name evidence="2" type="ORF">EAH82_00980</name>
</gene>
<dbReference type="OrthoDB" id="9802792at2"/>
<dbReference type="Proteomes" id="UP000319212">
    <property type="component" value="Unassembled WGS sequence"/>
</dbReference>
<dbReference type="InterPro" id="IPR036913">
    <property type="entry name" value="YegP-like_sf"/>
</dbReference>
<organism evidence="2 3">
    <name type="scientific">Variovorax guangxiensis</name>
    <dbReference type="NCBI Taxonomy" id="1775474"/>
    <lineage>
        <taxon>Bacteria</taxon>
        <taxon>Pseudomonadati</taxon>
        <taxon>Pseudomonadota</taxon>
        <taxon>Betaproteobacteria</taxon>
        <taxon>Burkholderiales</taxon>
        <taxon>Comamonadaceae</taxon>
        <taxon>Variovorax</taxon>
    </lineage>
</organism>
<dbReference type="InterPro" id="IPR010879">
    <property type="entry name" value="DUF1508"/>
</dbReference>
<dbReference type="SUPFAM" id="SSF160113">
    <property type="entry name" value="YegP-like"/>
    <property type="match status" value="1"/>
</dbReference>
<reference evidence="2 3" key="1">
    <citation type="journal article" date="2019" name="Environ. Microbiol.">
        <title>Species interactions and distinct microbial communities in high Arctic permafrost affected cryosols are associated with the CH4 and CO2 gas fluxes.</title>
        <authorList>
            <person name="Altshuler I."/>
            <person name="Hamel J."/>
            <person name="Turney S."/>
            <person name="Magnuson E."/>
            <person name="Levesque R."/>
            <person name="Greer C."/>
            <person name="Whyte L.G."/>
        </authorList>
    </citation>
    <scope>NUCLEOTIDE SEQUENCE [LARGE SCALE GENOMIC DNA]</scope>
    <source>
        <strain evidence="2 3">S06.C</strain>
    </source>
</reference>
<dbReference type="AlphaFoldDB" id="A0A502E122"/>
<proteinExistence type="predicted"/>
<name>A0A502E122_9BURK</name>
<evidence type="ECO:0000313" key="3">
    <source>
        <dbReference type="Proteomes" id="UP000319212"/>
    </source>
</evidence>
<protein>
    <submittedName>
        <fullName evidence="2">DUF1508 domain-containing protein</fullName>
    </submittedName>
</protein>
<comment type="caution">
    <text evidence="2">The sequence shown here is derived from an EMBL/GenBank/DDBJ whole genome shotgun (WGS) entry which is preliminary data.</text>
</comment>
<feature type="domain" description="DUF1508" evidence="1">
    <location>
        <begin position="10"/>
        <end position="57"/>
    </location>
</feature>
<dbReference type="EMBL" id="RCZI01000001">
    <property type="protein sequence ID" value="TPG30110.1"/>
    <property type="molecule type" value="Genomic_DNA"/>
</dbReference>
<accession>A0A502E122</accession>